<feature type="transmembrane region" description="Helical" evidence="2">
    <location>
        <begin position="228"/>
        <end position="250"/>
    </location>
</feature>
<name>A0A5C6FRT3_9PLAN</name>
<proteinExistence type="predicted"/>
<evidence type="ECO:0000313" key="3">
    <source>
        <dbReference type="EMBL" id="TWU63268.1"/>
    </source>
</evidence>
<comment type="caution">
    <text evidence="3">The sequence shown here is derived from an EMBL/GenBank/DDBJ whole genome shotgun (WGS) entry which is preliminary data.</text>
</comment>
<keyword evidence="2" id="KW-1133">Transmembrane helix</keyword>
<dbReference type="AlphaFoldDB" id="A0A5C6FRT3"/>
<evidence type="ECO:0000256" key="1">
    <source>
        <dbReference type="SAM" id="MobiDB-lite"/>
    </source>
</evidence>
<accession>A0A5C6FRT3</accession>
<feature type="compositionally biased region" description="Low complexity" evidence="1">
    <location>
        <begin position="261"/>
        <end position="271"/>
    </location>
</feature>
<keyword evidence="2" id="KW-0812">Transmembrane</keyword>
<evidence type="ECO:0008006" key="5">
    <source>
        <dbReference type="Google" id="ProtNLM"/>
    </source>
</evidence>
<evidence type="ECO:0000313" key="4">
    <source>
        <dbReference type="Proteomes" id="UP000316476"/>
    </source>
</evidence>
<sequence>MANGRSSSSWRAWSSSTSVVAGRRGDVFRRDFARDGSHWCGDVKPWCASFRSGAPRSRGYRGFEGLLHYSAADEVNRWFSGGSLSDTAFLNPGGSVLFRRSGISFADWIRTWICVIVASFFSQASPVSAQDPLQSDIGSLVVEPFGQEVFREGYVTIRWSGVDAPGGYRVTDEDGRLVYAGRQPQFFVSGLSDGQHAFQVTAVDQEGRVVAKSEQPVSVRVEHWPLAYAFWAFGTGLTVVVVFVAVIVWGHRATRTRATRTRATGTRATGTRVGGDAS</sequence>
<reference evidence="3 4" key="1">
    <citation type="submission" date="2019-02" db="EMBL/GenBank/DDBJ databases">
        <title>Deep-cultivation of Planctomycetes and their phenomic and genomic characterization uncovers novel biology.</title>
        <authorList>
            <person name="Wiegand S."/>
            <person name="Jogler M."/>
            <person name="Boedeker C."/>
            <person name="Pinto D."/>
            <person name="Vollmers J."/>
            <person name="Rivas-Marin E."/>
            <person name="Kohn T."/>
            <person name="Peeters S.H."/>
            <person name="Heuer A."/>
            <person name="Rast P."/>
            <person name="Oberbeckmann S."/>
            <person name="Bunk B."/>
            <person name="Jeske O."/>
            <person name="Meyerdierks A."/>
            <person name="Storesund J.E."/>
            <person name="Kallscheuer N."/>
            <person name="Luecker S."/>
            <person name="Lage O.M."/>
            <person name="Pohl T."/>
            <person name="Merkel B.J."/>
            <person name="Hornburger P."/>
            <person name="Mueller R.-W."/>
            <person name="Bruemmer F."/>
            <person name="Labrenz M."/>
            <person name="Spormann A.M."/>
            <person name="Op Den Camp H."/>
            <person name="Overmann J."/>
            <person name="Amann R."/>
            <person name="Jetten M.S.M."/>
            <person name="Mascher T."/>
            <person name="Medema M.H."/>
            <person name="Devos D.P."/>
            <person name="Kaster A.-K."/>
            <person name="Ovreas L."/>
            <person name="Rohde M."/>
            <person name="Galperin M.Y."/>
            <person name="Jogler C."/>
        </authorList>
    </citation>
    <scope>NUCLEOTIDE SEQUENCE [LARGE SCALE GENOMIC DNA]</scope>
    <source>
        <strain evidence="3 4">V7</strain>
    </source>
</reference>
<dbReference type="EMBL" id="SJPZ01000002">
    <property type="protein sequence ID" value="TWU63268.1"/>
    <property type="molecule type" value="Genomic_DNA"/>
</dbReference>
<dbReference type="Proteomes" id="UP000316476">
    <property type="component" value="Unassembled WGS sequence"/>
</dbReference>
<gene>
    <name evidence="3" type="ORF">V7x_50080</name>
</gene>
<feature type="region of interest" description="Disordered" evidence="1">
    <location>
        <begin position="258"/>
        <end position="278"/>
    </location>
</feature>
<protein>
    <recommendedName>
        <fullName evidence="5">Fibronectin type-III domain-containing protein</fullName>
    </recommendedName>
</protein>
<organism evidence="3 4">
    <name type="scientific">Crateriforma conspicua</name>
    <dbReference type="NCBI Taxonomy" id="2527996"/>
    <lineage>
        <taxon>Bacteria</taxon>
        <taxon>Pseudomonadati</taxon>
        <taxon>Planctomycetota</taxon>
        <taxon>Planctomycetia</taxon>
        <taxon>Planctomycetales</taxon>
        <taxon>Planctomycetaceae</taxon>
        <taxon>Crateriforma</taxon>
    </lineage>
</organism>
<keyword evidence="2" id="KW-0472">Membrane</keyword>
<evidence type="ECO:0000256" key="2">
    <source>
        <dbReference type="SAM" id="Phobius"/>
    </source>
</evidence>